<sequence length="305" mass="36326">MDPNQDIFEELDTALIEIFHRNHSIHDNINNLPHHERQRVRDEMADLLRQNSLNASSSRHHRTIRRFYEVMWYYNYIPIFTIRFDRIGQQITWHNLQQVIFDAASYFFKMIQTGLRSLIFVWVLQTHLRNITNMIFIFSNAITFSTNFIKDLFTYAFQNSPQVLHDHQLLVAHNWDVFYYFNSEEYQNASFLQHLWFIYRNYRASLLKTTCITINKELPDCSLVMDSLVYRMSDAIARSCPQLSTNMVRFITLTIFLLYATLGNFICINVLCFAMFNIMRRIIGYSKIVKNLGKVIGSTFIDYIA</sequence>
<dbReference type="Proteomes" id="UP000590412">
    <property type="component" value="Unassembled WGS sequence"/>
</dbReference>
<accession>A0A8X7NRG9</accession>
<dbReference type="AlphaFoldDB" id="A0A8X7NRG9"/>
<name>A0A8X7NRG9_CANPA</name>
<proteinExistence type="predicted"/>
<evidence type="ECO:0000313" key="2">
    <source>
        <dbReference type="EMBL" id="KAF6057826.1"/>
    </source>
</evidence>
<comment type="caution">
    <text evidence="2">The sequence shown here is derived from an EMBL/GenBank/DDBJ whole genome shotgun (WGS) entry which is preliminary data.</text>
</comment>
<keyword evidence="1" id="KW-0472">Membrane</keyword>
<keyword evidence="1" id="KW-1133">Transmembrane helix</keyword>
<keyword evidence="1" id="KW-0812">Transmembrane</keyword>
<feature type="transmembrane region" description="Helical" evidence="1">
    <location>
        <begin position="250"/>
        <end position="278"/>
    </location>
</feature>
<gene>
    <name evidence="2" type="ORF">FOB60_002381</name>
</gene>
<protein>
    <submittedName>
        <fullName evidence="2">Uncharacterized protein</fullName>
    </submittedName>
</protein>
<evidence type="ECO:0000313" key="3">
    <source>
        <dbReference type="Proteomes" id="UP000590412"/>
    </source>
</evidence>
<reference evidence="2" key="1">
    <citation type="submission" date="2020-03" db="EMBL/GenBank/DDBJ databases">
        <title>FDA dAtabase for Regulatory Grade micrObial Sequences (FDA-ARGOS): Supporting development and validation of Infectious Disease Dx tests.</title>
        <authorList>
            <person name="Campos J."/>
            <person name="Goldberg B."/>
            <person name="Tallon L."/>
            <person name="Sadzewicz L."/>
            <person name="Vavikolanu K."/>
            <person name="Mehta A."/>
            <person name="Aluvathingal J."/>
            <person name="Nadendla S."/>
            <person name="Nandy P."/>
            <person name="Geyer C."/>
            <person name="Yan Y."/>
            <person name="Sichtig H."/>
        </authorList>
    </citation>
    <scope>NUCLEOTIDE SEQUENCE [LARGE SCALE GENOMIC DNA]</scope>
    <source>
        <strain evidence="2">FDAARGOS_652</strain>
    </source>
</reference>
<dbReference type="EMBL" id="JABWAB010000003">
    <property type="protein sequence ID" value="KAF6057826.1"/>
    <property type="molecule type" value="Genomic_DNA"/>
</dbReference>
<evidence type="ECO:0000256" key="1">
    <source>
        <dbReference type="SAM" id="Phobius"/>
    </source>
</evidence>
<organism evidence="2 3">
    <name type="scientific">Candida parapsilosis</name>
    <name type="common">Yeast</name>
    <dbReference type="NCBI Taxonomy" id="5480"/>
    <lineage>
        <taxon>Eukaryota</taxon>
        <taxon>Fungi</taxon>
        <taxon>Dikarya</taxon>
        <taxon>Ascomycota</taxon>
        <taxon>Saccharomycotina</taxon>
        <taxon>Pichiomycetes</taxon>
        <taxon>Debaryomycetaceae</taxon>
        <taxon>Candida/Lodderomyces clade</taxon>
        <taxon>Candida</taxon>
    </lineage>
</organism>